<evidence type="ECO:0000313" key="4">
    <source>
        <dbReference type="Proteomes" id="UP001633002"/>
    </source>
</evidence>
<reference evidence="3 4" key="1">
    <citation type="submission" date="2024-09" db="EMBL/GenBank/DDBJ databases">
        <title>Chromosome-scale assembly of Riccia sorocarpa.</title>
        <authorList>
            <person name="Paukszto L."/>
        </authorList>
    </citation>
    <scope>NUCLEOTIDE SEQUENCE [LARGE SCALE GENOMIC DNA]</scope>
    <source>
        <strain evidence="3">LP-2024</strain>
        <tissue evidence="3">Aerial parts of the thallus</tissue>
    </source>
</reference>
<feature type="region of interest" description="Disordered" evidence="2">
    <location>
        <begin position="1"/>
        <end position="76"/>
    </location>
</feature>
<dbReference type="AlphaFoldDB" id="A0ABD3IHI7"/>
<proteinExistence type="predicted"/>
<gene>
    <name evidence="3" type="ORF">R1sor_019006</name>
</gene>
<dbReference type="EMBL" id="JBJQOH010000001">
    <property type="protein sequence ID" value="KAL3700984.1"/>
    <property type="molecule type" value="Genomic_DNA"/>
</dbReference>
<keyword evidence="4" id="KW-1185">Reference proteome</keyword>
<keyword evidence="1" id="KW-0175">Coiled coil</keyword>
<dbReference type="Proteomes" id="UP001633002">
    <property type="component" value="Unassembled WGS sequence"/>
</dbReference>
<name>A0ABD3IHI7_9MARC</name>
<organism evidence="3 4">
    <name type="scientific">Riccia sorocarpa</name>
    <dbReference type="NCBI Taxonomy" id="122646"/>
    <lineage>
        <taxon>Eukaryota</taxon>
        <taxon>Viridiplantae</taxon>
        <taxon>Streptophyta</taxon>
        <taxon>Embryophyta</taxon>
        <taxon>Marchantiophyta</taxon>
        <taxon>Marchantiopsida</taxon>
        <taxon>Marchantiidae</taxon>
        <taxon>Marchantiales</taxon>
        <taxon>Ricciaceae</taxon>
        <taxon>Riccia</taxon>
    </lineage>
</organism>
<accession>A0ABD3IHI7</accession>
<evidence type="ECO:0000256" key="2">
    <source>
        <dbReference type="SAM" id="MobiDB-lite"/>
    </source>
</evidence>
<evidence type="ECO:0000256" key="1">
    <source>
        <dbReference type="SAM" id="Coils"/>
    </source>
</evidence>
<protein>
    <submittedName>
        <fullName evidence="3">Uncharacterized protein</fullName>
    </submittedName>
</protein>
<feature type="coiled-coil region" evidence="1">
    <location>
        <begin position="84"/>
        <end position="112"/>
    </location>
</feature>
<evidence type="ECO:0000313" key="3">
    <source>
        <dbReference type="EMBL" id="KAL3700984.1"/>
    </source>
</evidence>
<comment type="caution">
    <text evidence="3">The sequence shown here is derived from an EMBL/GenBank/DDBJ whole genome shotgun (WGS) entry which is preliminary data.</text>
</comment>
<feature type="compositionally biased region" description="Polar residues" evidence="2">
    <location>
        <begin position="25"/>
        <end position="35"/>
    </location>
</feature>
<sequence>MEMFCPDPSFTHPSIPIPDERVLTQPRNDTDPISQENESSEKSCTSSRSKACSLPGVEGKPTKRRKSASGDEMGKTMKDFVQAYRENADERKKQEREKIELMKQMLELWRMELEAQQPGSGRRCAAFSLSSTGFVFAVKSNSRGNTKVACKPWKVSTIDIYKESSKLM</sequence>